<name>A0ABM1DBZ9_CERSS</name>
<dbReference type="PANTHER" id="PTHR47499:SF3">
    <property type="entry name" value="SERINE PROTEASE INHIBITOR KAZAL-TYPE 14"/>
    <property type="match status" value="1"/>
</dbReference>
<keyword evidence="2" id="KW-0964">Secreted</keyword>
<dbReference type="SUPFAM" id="SSF100895">
    <property type="entry name" value="Kazal-type serine protease inhibitors"/>
    <property type="match status" value="1"/>
</dbReference>
<feature type="domain" description="Kazal-like" evidence="4">
    <location>
        <begin position="115"/>
        <end position="178"/>
    </location>
</feature>
<evidence type="ECO:0000256" key="1">
    <source>
        <dbReference type="ARBA" id="ARBA00004613"/>
    </source>
</evidence>
<dbReference type="GO" id="GO:0004867">
    <property type="term" value="F:serine-type endopeptidase inhibitor activity"/>
    <property type="evidence" value="ECO:0007669"/>
    <property type="project" value="UniProtKB-KW"/>
</dbReference>
<organism evidence="5 6">
    <name type="scientific">Ceratotherium simum simum</name>
    <name type="common">Southern white rhinoceros</name>
    <dbReference type="NCBI Taxonomy" id="73337"/>
    <lineage>
        <taxon>Eukaryota</taxon>
        <taxon>Metazoa</taxon>
        <taxon>Chordata</taxon>
        <taxon>Craniata</taxon>
        <taxon>Vertebrata</taxon>
        <taxon>Euteleostomi</taxon>
        <taxon>Mammalia</taxon>
        <taxon>Eutheria</taxon>
        <taxon>Laurasiatheria</taxon>
        <taxon>Perissodactyla</taxon>
        <taxon>Rhinocerotidae</taxon>
        <taxon>Ceratotherium</taxon>
    </lineage>
</organism>
<comment type="subcellular location">
    <subcellularLocation>
        <location evidence="1">Secreted</location>
    </subcellularLocation>
</comment>
<dbReference type="InterPro" id="IPR036058">
    <property type="entry name" value="Kazal_dom_sf"/>
</dbReference>
<evidence type="ECO:0000313" key="5">
    <source>
        <dbReference type="Proteomes" id="UP000694910"/>
    </source>
</evidence>
<evidence type="ECO:0000256" key="2">
    <source>
        <dbReference type="ARBA" id="ARBA00022525"/>
    </source>
</evidence>
<dbReference type="CDD" id="cd01327">
    <property type="entry name" value="KAZAL_PSTI"/>
    <property type="match status" value="1"/>
</dbReference>
<dbReference type="Pfam" id="PF00050">
    <property type="entry name" value="Kazal_1"/>
    <property type="match status" value="1"/>
</dbReference>
<dbReference type="InterPro" id="IPR002350">
    <property type="entry name" value="Kazal_dom"/>
</dbReference>
<dbReference type="PROSITE" id="PS51465">
    <property type="entry name" value="KAZAL_2"/>
    <property type="match status" value="1"/>
</dbReference>
<dbReference type="PROSITE" id="PS51257">
    <property type="entry name" value="PROKAR_LIPOPROTEIN"/>
    <property type="match status" value="1"/>
</dbReference>
<keyword evidence="3" id="KW-1015">Disulfide bond</keyword>
<dbReference type="InterPro" id="IPR050159">
    <property type="entry name" value="Kazal-type_SerProtInhib"/>
</dbReference>
<sequence>METRIGQSESLPLERVGVLPATNCGIASCYNLEAAGGLQCRPQGYGHPASPYPILVTGVTIHRPRRSASRGYISEPHSKDTAGGKMAKSFPVLLFFMLIHLVLPSGPRQWWPPHGPVKVKCPFRKVDLSWFRGTVNPCPGLHQPICGTNFVTYENPCILCVESLKSRGKIRYEHDGKC</sequence>
<keyword evidence="5" id="KW-1185">Reference proteome</keyword>
<gene>
    <name evidence="6" type="primary">LOC106803174</name>
</gene>
<protein>
    <submittedName>
        <fullName evidence="6">Serine protease inhibitor Kazal-type 14</fullName>
    </submittedName>
</protein>
<keyword evidence="6" id="KW-0646">Protease inhibitor</keyword>
<evidence type="ECO:0000256" key="3">
    <source>
        <dbReference type="ARBA" id="ARBA00023157"/>
    </source>
</evidence>
<dbReference type="SMART" id="SM00280">
    <property type="entry name" value="KAZAL"/>
    <property type="match status" value="1"/>
</dbReference>
<accession>A0ABM1DBZ9</accession>
<dbReference type="Gene3D" id="3.30.60.30">
    <property type="match status" value="1"/>
</dbReference>
<dbReference type="Proteomes" id="UP000694910">
    <property type="component" value="Unplaced"/>
</dbReference>
<evidence type="ECO:0000259" key="4">
    <source>
        <dbReference type="PROSITE" id="PS51465"/>
    </source>
</evidence>
<dbReference type="RefSeq" id="XP_014649330.1">
    <property type="nucleotide sequence ID" value="XM_014793844.1"/>
</dbReference>
<dbReference type="GeneID" id="106803174"/>
<keyword evidence="6" id="KW-0722">Serine protease inhibitor</keyword>
<dbReference type="PANTHER" id="PTHR47499">
    <property type="entry name" value="SERINE PROTEASE INHIBITOR KAZAL-TYPE 7 SPINK7"/>
    <property type="match status" value="1"/>
</dbReference>
<dbReference type="PROSITE" id="PS00282">
    <property type="entry name" value="KAZAL_1"/>
    <property type="match status" value="1"/>
</dbReference>
<proteinExistence type="predicted"/>
<evidence type="ECO:0000313" key="6">
    <source>
        <dbReference type="RefSeq" id="XP_014649330.1"/>
    </source>
</evidence>
<reference evidence="6" key="1">
    <citation type="submission" date="2025-08" db="UniProtKB">
        <authorList>
            <consortium name="RefSeq"/>
        </authorList>
    </citation>
    <scope>IDENTIFICATION</scope>
</reference>